<sequence length="92" mass="10068">MTETENAKAKVLITGATGFIGRRLVDALAAEGIPVRCLVRRLDVAFPPQVEVAQGDMLQRNSLLAPLRGIETAYYLVHAMGGERAGFEQRDR</sequence>
<dbReference type="EMBL" id="CP096574">
    <property type="protein sequence ID" value="UPU35688.1"/>
    <property type="molecule type" value="Genomic_DNA"/>
</dbReference>
<name>A0ABY4LCH4_9BACT</name>
<gene>
    <name evidence="2" type="ORF">M1B72_19960</name>
</gene>
<dbReference type="InterPro" id="IPR036291">
    <property type="entry name" value="NAD(P)-bd_dom_sf"/>
</dbReference>
<organism evidence="2 3">
    <name type="scientific">Geomonas paludis</name>
    <dbReference type="NCBI Taxonomy" id="2740185"/>
    <lineage>
        <taxon>Bacteria</taxon>
        <taxon>Pseudomonadati</taxon>
        <taxon>Thermodesulfobacteriota</taxon>
        <taxon>Desulfuromonadia</taxon>
        <taxon>Geobacterales</taxon>
        <taxon>Geobacteraceae</taxon>
        <taxon>Geomonas</taxon>
    </lineage>
</organism>
<evidence type="ECO:0000259" key="1">
    <source>
        <dbReference type="Pfam" id="PF01370"/>
    </source>
</evidence>
<evidence type="ECO:0000313" key="2">
    <source>
        <dbReference type="EMBL" id="UPU35688.1"/>
    </source>
</evidence>
<reference evidence="2" key="1">
    <citation type="submission" date="2022-04" db="EMBL/GenBank/DDBJ databases">
        <authorList>
            <person name="Liu G."/>
        </authorList>
    </citation>
    <scope>NUCLEOTIDE SEQUENCE</scope>
    <source>
        <strain evidence="2">RG22</strain>
    </source>
</reference>
<keyword evidence="3" id="KW-1185">Reference proteome</keyword>
<dbReference type="InterPro" id="IPR001509">
    <property type="entry name" value="Epimerase_deHydtase"/>
</dbReference>
<dbReference type="Proteomes" id="UP000831485">
    <property type="component" value="Chromosome"/>
</dbReference>
<dbReference type="Pfam" id="PF01370">
    <property type="entry name" value="Epimerase"/>
    <property type="match status" value="1"/>
</dbReference>
<evidence type="ECO:0000313" key="3">
    <source>
        <dbReference type="Proteomes" id="UP000831485"/>
    </source>
</evidence>
<protein>
    <submittedName>
        <fullName evidence="2">NAD(P)H-binding protein</fullName>
    </submittedName>
</protein>
<feature type="domain" description="NAD-dependent epimerase/dehydratase" evidence="1">
    <location>
        <begin position="11"/>
        <end position="88"/>
    </location>
</feature>
<dbReference type="SUPFAM" id="SSF51735">
    <property type="entry name" value="NAD(P)-binding Rossmann-fold domains"/>
    <property type="match status" value="1"/>
</dbReference>
<proteinExistence type="predicted"/>
<dbReference type="Gene3D" id="3.40.50.720">
    <property type="entry name" value="NAD(P)-binding Rossmann-like Domain"/>
    <property type="match status" value="1"/>
</dbReference>
<accession>A0ABY4LCH4</accession>